<organism evidence="6 7">
    <name type="scientific">Rhizomicrobium electricum</name>
    <dbReference type="NCBI Taxonomy" id="480070"/>
    <lineage>
        <taxon>Bacteria</taxon>
        <taxon>Pseudomonadati</taxon>
        <taxon>Pseudomonadota</taxon>
        <taxon>Alphaproteobacteria</taxon>
        <taxon>Micropepsales</taxon>
        <taxon>Micropepsaceae</taxon>
        <taxon>Rhizomicrobium</taxon>
    </lineage>
</organism>
<protein>
    <submittedName>
        <fullName evidence="6">GFA family protein</fullName>
    </submittedName>
</protein>
<dbReference type="RefSeq" id="WP_166931500.1">
    <property type="nucleotide sequence ID" value="NZ_BAAADD010000001.1"/>
</dbReference>
<keyword evidence="4" id="KW-0456">Lyase</keyword>
<keyword evidence="3" id="KW-0862">Zinc</keyword>
<evidence type="ECO:0000256" key="3">
    <source>
        <dbReference type="ARBA" id="ARBA00022833"/>
    </source>
</evidence>
<dbReference type="Proteomes" id="UP001499951">
    <property type="component" value="Unassembled WGS sequence"/>
</dbReference>
<dbReference type="InterPro" id="IPR006913">
    <property type="entry name" value="CENP-V/GFA"/>
</dbReference>
<dbReference type="Gene3D" id="3.90.1590.10">
    <property type="entry name" value="glutathione-dependent formaldehyde- activating enzyme (gfa)"/>
    <property type="match status" value="1"/>
</dbReference>
<dbReference type="SUPFAM" id="SSF51316">
    <property type="entry name" value="Mss4-like"/>
    <property type="match status" value="1"/>
</dbReference>
<feature type="domain" description="CENP-V/GFA" evidence="5">
    <location>
        <begin position="6"/>
        <end position="134"/>
    </location>
</feature>
<dbReference type="Pfam" id="PF04828">
    <property type="entry name" value="GFA"/>
    <property type="match status" value="1"/>
</dbReference>
<keyword evidence="2" id="KW-0479">Metal-binding</keyword>
<dbReference type="PANTHER" id="PTHR33337">
    <property type="entry name" value="GFA DOMAIN-CONTAINING PROTEIN"/>
    <property type="match status" value="1"/>
</dbReference>
<sequence length="156" mass="17740">MADYPLEGGCFCGFIRYRLETPPMFVHCCHCTDCQKQAGSAFAINALIERDRVTLLSGESEAIEMKTDSGRPHDIYRCPKCKSAVWSDYGRRRILAFVRVATLDMPSVLPPDVHIYTRSKLGWVVLPEGARAFEEYYDMEKEWPAESLARRDALLG</sequence>
<evidence type="ECO:0000259" key="5">
    <source>
        <dbReference type="PROSITE" id="PS51891"/>
    </source>
</evidence>
<dbReference type="PANTHER" id="PTHR33337:SF33">
    <property type="entry name" value="CENP-V_GFA DOMAIN-CONTAINING PROTEIN"/>
    <property type="match status" value="1"/>
</dbReference>
<evidence type="ECO:0000313" key="6">
    <source>
        <dbReference type="EMBL" id="GAA0559960.1"/>
    </source>
</evidence>
<comment type="similarity">
    <text evidence="1">Belongs to the Gfa family.</text>
</comment>
<name>A0ABP3P4G2_9PROT</name>
<evidence type="ECO:0000256" key="2">
    <source>
        <dbReference type="ARBA" id="ARBA00022723"/>
    </source>
</evidence>
<dbReference type="InterPro" id="IPR011057">
    <property type="entry name" value="Mss4-like_sf"/>
</dbReference>
<evidence type="ECO:0000256" key="4">
    <source>
        <dbReference type="ARBA" id="ARBA00023239"/>
    </source>
</evidence>
<comment type="caution">
    <text evidence="6">The sequence shown here is derived from an EMBL/GenBank/DDBJ whole genome shotgun (WGS) entry which is preliminary data.</text>
</comment>
<dbReference type="EMBL" id="BAAADD010000001">
    <property type="protein sequence ID" value="GAA0559960.1"/>
    <property type="molecule type" value="Genomic_DNA"/>
</dbReference>
<evidence type="ECO:0000313" key="7">
    <source>
        <dbReference type="Proteomes" id="UP001499951"/>
    </source>
</evidence>
<gene>
    <name evidence="6" type="ORF">GCM10008942_05560</name>
</gene>
<evidence type="ECO:0000256" key="1">
    <source>
        <dbReference type="ARBA" id="ARBA00005495"/>
    </source>
</evidence>
<accession>A0ABP3P4G2</accession>
<keyword evidence="7" id="KW-1185">Reference proteome</keyword>
<proteinExistence type="inferred from homology"/>
<dbReference type="PROSITE" id="PS51891">
    <property type="entry name" value="CENP_V_GFA"/>
    <property type="match status" value="1"/>
</dbReference>
<reference evidence="7" key="1">
    <citation type="journal article" date="2019" name="Int. J. Syst. Evol. Microbiol.">
        <title>The Global Catalogue of Microorganisms (GCM) 10K type strain sequencing project: providing services to taxonomists for standard genome sequencing and annotation.</title>
        <authorList>
            <consortium name="The Broad Institute Genomics Platform"/>
            <consortium name="The Broad Institute Genome Sequencing Center for Infectious Disease"/>
            <person name="Wu L."/>
            <person name="Ma J."/>
        </authorList>
    </citation>
    <scope>NUCLEOTIDE SEQUENCE [LARGE SCALE GENOMIC DNA]</scope>
    <source>
        <strain evidence="7">JCM 15089</strain>
    </source>
</reference>